<evidence type="ECO:0000256" key="3">
    <source>
        <dbReference type="ARBA" id="ARBA00022989"/>
    </source>
</evidence>
<keyword evidence="10" id="KW-1185">Reference proteome</keyword>
<feature type="transmembrane region" description="Helical" evidence="7">
    <location>
        <begin position="268"/>
        <end position="287"/>
    </location>
</feature>
<comment type="caution">
    <text evidence="9">The sequence shown here is derived from an EMBL/GenBank/DDBJ whole genome shotgun (WGS) entry which is preliminary data.</text>
</comment>
<gene>
    <name evidence="9" type="ORF">CVLEPA_LOCUS28244</name>
</gene>
<feature type="transmembrane region" description="Helical" evidence="7">
    <location>
        <begin position="167"/>
        <end position="185"/>
    </location>
</feature>
<name>A0ABP0GUC7_CLALP</name>
<accession>A0ABP0GUC7</accession>
<evidence type="ECO:0000256" key="2">
    <source>
        <dbReference type="ARBA" id="ARBA00022692"/>
    </source>
</evidence>
<dbReference type="EMBL" id="CAWYQH010000141">
    <property type="protein sequence ID" value="CAK8694918.1"/>
    <property type="molecule type" value="Genomic_DNA"/>
</dbReference>
<keyword evidence="2 7" id="KW-0812">Transmembrane</keyword>
<reference evidence="9 10" key="1">
    <citation type="submission" date="2024-02" db="EMBL/GenBank/DDBJ databases">
        <authorList>
            <person name="Daric V."/>
            <person name="Darras S."/>
        </authorList>
    </citation>
    <scope>NUCLEOTIDE SEQUENCE [LARGE SCALE GENOMIC DNA]</scope>
</reference>
<feature type="transmembrane region" description="Helical" evidence="7">
    <location>
        <begin position="326"/>
        <end position="345"/>
    </location>
</feature>
<dbReference type="SUPFAM" id="SSF103481">
    <property type="entry name" value="Multidrug resistance efflux transporter EmrE"/>
    <property type="match status" value="1"/>
</dbReference>
<organism evidence="9 10">
    <name type="scientific">Clavelina lepadiformis</name>
    <name type="common">Light-bulb sea squirt</name>
    <name type="synonym">Ascidia lepadiformis</name>
    <dbReference type="NCBI Taxonomy" id="159417"/>
    <lineage>
        <taxon>Eukaryota</taxon>
        <taxon>Metazoa</taxon>
        <taxon>Chordata</taxon>
        <taxon>Tunicata</taxon>
        <taxon>Ascidiacea</taxon>
        <taxon>Aplousobranchia</taxon>
        <taxon>Clavelinidae</taxon>
        <taxon>Clavelina</taxon>
    </lineage>
</organism>
<evidence type="ECO:0000313" key="9">
    <source>
        <dbReference type="EMBL" id="CAK8694918.1"/>
    </source>
</evidence>
<comment type="function">
    <text evidence="5">Putative transporter.</text>
</comment>
<evidence type="ECO:0000256" key="4">
    <source>
        <dbReference type="ARBA" id="ARBA00023136"/>
    </source>
</evidence>
<dbReference type="CDD" id="cd21092">
    <property type="entry name" value="TPT_S35C2"/>
    <property type="match status" value="1"/>
</dbReference>
<keyword evidence="3 7" id="KW-1133">Transmembrane helix</keyword>
<comment type="similarity">
    <text evidence="6">Belongs to the TPT transporter family. SLC35E subfamily.</text>
</comment>
<evidence type="ECO:0000256" key="7">
    <source>
        <dbReference type="SAM" id="Phobius"/>
    </source>
</evidence>
<feature type="transmembrane region" description="Helical" evidence="7">
    <location>
        <begin position="191"/>
        <end position="209"/>
    </location>
</feature>
<dbReference type="PANTHER" id="PTHR11132">
    <property type="entry name" value="SOLUTE CARRIER FAMILY 35"/>
    <property type="match status" value="1"/>
</dbReference>
<dbReference type="Proteomes" id="UP001642483">
    <property type="component" value="Unassembled WGS sequence"/>
</dbReference>
<sequence>MGLRKLNDGQINISGSTNHVISRAKHADKSRCCQSMLNCKLSQVLRTIFLVLFYYVFSIGLTFYNKWMFKGFHFPLITTCVHFISVFVLSGLCRLIFMKCRETTITLDWDTYLKKVFITGIASALDIGLSNWSFVFITVSLYTMVKSSCVVFILGFALLFKLEKPRFSLVFVVCLIASGLFMFVYKSSQFNLEGFILVLVASFLGGIRWTLSQILTQKKELGLGNPIDLLYHLQPTMFIGLFPLALAHEGLSFFTSKHIFAGESISDVMPTIVMIAVGGLLAFLLSFSEYLLLTNTSSLTLSICGIFKEILTLVLATTYNNNHLSLINWFGFFVCLSGICLHVLLKFWKRNAEVENDEQIQMNLLQGIPGSSDSDSETELFNIQRR</sequence>
<dbReference type="Pfam" id="PF03151">
    <property type="entry name" value="TPT"/>
    <property type="match status" value="1"/>
</dbReference>
<evidence type="ECO:0000256" key="5">
    <source>
        <dbReference type="ARBA" id="ARBA00093767"/>
    </source>
</evidence>
<evidence type="ECO:0000259" key="8">
    <source>
        <dbReference type="Pfam" id="PF03151"/>
    </source>
</evidence>
<dbReference type="InterPro" id="IPR050186">
    <property type="entry name" value="TPT_transporter"/>
</dbReference>
<proteinExistence type="inferred from homology"/>
<feature type="transmembrane region" description="Helical" evidence="7">
    <location>
        <begin position="229"/>
        <end position="248"/>
    </location>
</feature>
<feature type="transmembrane region" description="Helical" evidence="7">
    <location>
        <begin position="76"/>
        <end position="97"/>
    </location>
</feature>
<feature type="transmembrane region" description="Helical" evidence="7">
    <location>
        <begin position="44"/>
        <end position="64"/>
    </location>
</feature>
<evidence type="ECO:0000313" key="10">
    <source>
        <dbReference type="Proteomes" id="UP001642483"/>
    </source>
</evidence>
<feature type="transmembrane region" description="Helical" evidence="7">
    <location>
        <begin position="299"/>
        <end position="320"/>
    </location>
</feature>
<feature type="transmembrane region" description="Helical" evidence="7">
    <location>
        <begin position="141"/>
        <end position="160"/>
    </location>
</feature>
<evidence type="ECO:0000256" key="1">
    <source>
        <dbReference type="ARBA" id="ARBA00004141"/>
    </source>
</evidence>
<keyword evidence="4 7" id="KW-0472">Membrane</keyword>
<dbReference type="InterPro" id="IPR037185">
    <property type="entry name" value="EmrE-like"/>
</dbReference>
<feature type="domain" description="Sugar phosphate transporter" evidence="8">
    <location>
        <begin position="47"/>
        <end position="341"/>
    </location>
</feature>
<feature type="transmembrane region" description="Helical" evidence="7">
    <location>
        <begin position="117"/>
        <end position="135"/>
    </location>
</feature>
<dbReference type="InterPro" id="IPR004853">
    <property type="entry name" value="Sugar_P_trans_dom"/>
</dbReference>
<comment type="subcellular location">
    <subcellularLocation>
        <location evidence="1">Membrane</location>
        <topology evidence="1">Multi-pass membrane protein</topology>
    </subcellularLocation>
</comment>
<protein>
    <recommendedName>
        <fullName evidence="8">Sugar phosphate transporter domain-containing protein</fullName>
    </recommendedName>
</protein>
<evidence type="ECO:0000256" key="6">
    <source>
        <dbReference type="ARBA" id="ARBA00093775"/>
    </source>
</evidence>